<keyword evidence="4" id="KW-1185">Reference proteome</keyword>
<dbReference type="EMBL" id="UYSU01033039">
    <property type="protein sequence ID" value="VDL91279.1"/>
    <property type="molecule type" value="Genomic_DNA"/>
</dbReference>
<accession>A0A183SKZ6</accession>
<reference evidence="3 4" key="2">
    <citation type="submission" date="2018-11" db="EMBL/GenBank/DDBJ databases">
        <authorList>
            <consortium name="Pathogen Informatics"/>
        </authorList>
    </citation>
    <scope>NUCLEOTIDE SEQUENCE [LARGE SCALE GENOMIC DNA]</scope>
    <source>
        <strain evidence="3 4">NST_G2</strain>
    </source>
</reference>
<feature type="region of interest" description="Disordered" evidence="2">
    <location>
        <begin position="1"/>
        <end position="28"/>
    </location>
</feature>
<protein>
    <submittedName>
        <fullName evidence="5">Rho-associated coiled-coil</fullName>
    </submittedName>
</protein>
<feature type="coiled-coil region" evidence="1">
    <location>
        <begin position="867"/>
        <end position="918"/>
    </location>
</feature>
<feature type="compositionally biased region" description="Pro residues" evidence="2">
    <location>
        <begin position="111"/>
        <end position="120"/>
    </location>
</feature>
<dbReference type="WBParaSite" id="SSLN_0000505301-mRNA-1">
    <property type="protein sequence ID" value="SSLN_0000505301-mRNA-1"/>
    <property type="gene ID" value="SSLN_0000505301"/>
</dbReference>
<dbReference type="GO" id="GO:0005200">
    <property type="term" value="F:structural constituent of cytoskeleton"/>
    <property type="evidence" value="ECO:0007669"/>
    <property type="project" value="TreeGrafter"/>
</dbReference>
<dbReference type="AlphaFoldDB" id="A0A183SKZ6"/>
<keyword evidence="1" id="KW-0175">Coiled coil</keyword>
<feature type="region of interest" description="Disordered" evidence="2">
    <location>
        <begin position="104"/>
        <end position="144"/>
    </location>
</feature>
<sequence>MSVTESEDCHSRTVTQPLHEDADWVSGRLPPDGVDLFRTGLGEPFTTSSPLVQDSSQSQYIDRRKTIIPTTAAMTNQPSSAVNGDASVATISNHRRPTSLSVAVSADEVLMPPPPPPPPVSTRSRPMSDSQHSPTADSDSASLPAMSPLANIRNLVESPLWSSKTVVGGPLRNLTLSLATRHVIEALSEPLVFGFRGGSGGGGGGERQWSDFSNPPPQIATYGEARLREAERELRELRRELAQSRAEREDAEHTCMELRREVAACQDKARVAEAEAAQLRREAAVWRDQNDELDEAKSELLLQGEENRALKQRLADAQAIAARVRELEVANEELRRQMEEKDEKVTSLLQKLSEVKERRIMNAEIEKLRWRLKETEERLAQELQEREAVEAEARNQQSVFQQIRVERRVAEKLRKQQQESLHSKPTTLLPNGLIQAAADTTGLNNQEDSNPSTVTFFDVSLMDHSALMPALPNHASVGENMGSVFQRESDKARARISELENEIRRLHSLSEASTAEVERLTEALARSCEEASSQETALRLAEDAKLESECALKRLLDDLDTVEARLAWSASPAASEAAISIASLPSALEMAGQGLAVTRLTDFLLRLSGCVATAWDRKDTTLAEVRSQCKAAHTKVEELSAELESVLTEKRLTDEALSDAGETIATLEAKLAELRETTRAPETTSHGNQTGFPYTRADCEVQTIPEELEYDVETSELGTEENGPISSECEEVASLDTSAALAADRRNLSGEIVRLNDELKDARGLLHLRQTEFDEVMEKLRCSLRDLEYERAFSDQARQNWMQCDREARELQNRLTSIEDDFAAQQEALQRILAPVSRFYAHLDPLASISSLIDDFLAGRHTIDERLSDVLAENDRLKRQLIDLQGKLEYDERIRRKLAVLGERSRQLESEAARLRQNAELVIHTITATLFNFDQSTCSFGILEHLIADDQDTDLDTSEYTDLSQVSWANERPHHKHHRRNTTMARMTPVQNGDRSCSSSRPCKPPSTRKFGSQICPTFLYILVQVALAERDLCLPRRFCMLSWCRSALRAWWACLLACFPWLTLVAACTDQPRER</sequence>
<reference evidence="5" key="1">
    <citation type="submission" date="2016-06" db="UniProtKB">
        <authorList>
            <consortium name="WormBaseParasite"/>
        </authorList>
    </citation>
    <scope>IDENTIFICATION</scope>
</reference>
<dbReference type="PANTHER" id="PTHR47357">
    <property type="entry name" value="COP1-INTERACTIVE PROTEIN 1"/>
    <property type="match status" value="1"/>
</dbReference>
<feature type="compositionally biased region" description="Polar residues" evidence="2">
    <location>
        <begin position="121"/>
        <end position="141"/>
    </location>
</feature>
<feature type="coiled-coil region" evidence="1">
    <location>
        <begin position="220"/>
        <end position="399"/>
    </location>
</feature>
<name>A0A183SKZ6_SCHSO</name>
<dbReference type="Proteomes" id="UP000275846">
    <property type="component" value="Unassembled WGS sequence"/>
</dbReference>
<dbReference type="OrthoDB" id="6259379at2759"/>
<feature type="coiled-coil region" evidence="1">
    <location>
        <begin position="622"/>
        <end position="677"/>
    </location>
</feature>
<evidence type="ECO:0000256" key="1">
    <source>
        <dbReference type="SAM" id="Coils"/>
    </source>
</evidence>
<feature type="coiled-coil region" evidence="1">
    <location>
        <begin position="482"/>
        <end position="516"/>
    </location>
</feature>
<evidence type="ECO:0000256" key="2">
    <source>
        <dbReference type="SAM" id="MobiDB-lite"/>
    </source>
</evidence>
<dbReference type="PANTHER" id="PTHR47357:SF1">
    <property type="entry name" value="SPINDLE POLE BODY COMPONENT 110"/>
    <property type="match status" value="1"/>
</dbReference>
<organism evidence="5">
    <name type="scientific">Schistocephalus solidus</name>
    <name type="common">Tapeworm</name>
    <dbReference type="NCBI Taxonomy" id="70667"/>
    <lineage>
        <taxon>Eukaryota</taxon>
        <taxon>Metazoa</taxon>
        <taxon>Spiralia</taxon>
        <taxon>Lophotrochozoa</taxon>
        <taxon>Platyhelminthes</taxon>
        <taxon>Cestoda</taxon>
        <taxon>Eucestoda</taxon>
        <taxon>Diphyllobothriidea</taxon>
        <taxon>Diphyllobothriidae</taxon>
        <taxon>Schistocephalus</taxon>
    </lineage>
</organism>
<evidence type="ECO:0000313" key="3">
    <source>
        <dbReference type="EMBL" id="VDL91279.1"/>
    </source>
</evidence>
<evidence type="ECO:0000313" key="5">
    <source>
        <dbReference type="WBParaSite" id="SSLN_0000505301-mRNA-1"/>
    </source>
</evidence>
<proteinExistence type="predicted"/>
<evidence type="ECO:0000313" key="4">
    <source>
        <dbReference type="Proteomes" id="UP000275846"/>
    </source>
</evidence>
<dbReference type="STRING" id="70667.A0A183SKZ6"/>
<gene>
    <name evidence="3" type="ORF">SSLN_LOCUS4894</name>
</gene>
<dbReference type="GO" id="GO:0005856">
    <property type="term" value="C:cytoskeleton"/>
    <property type="evidence" value="ECO:0007669"/>
    <property type="project" value="TreeGrafter"/>
</dbReference>